<evidence type="ECO:0000313" key="2">
    <source>
        <dbReference type="EMBL" id="KAK9274696.1"/>
    </source>
</evidence>
<feature type="chain" id="PRO_5042919812" evidence="1">
    <location>
        <begin position="28"/>
        <end position="138"/>
    </location>
</feature>
<name>A0AAP0RDC9_LIQFO</name>
<keyword evidence="1" id="KW-0732">Signal</keyword>
<sequence>MKPSPTSLQHHVLFIFLLLACPATINGVPKSPMSPPFSGEACCRGNWVLADMEKKGYGGRDVSSEERGGGGECVAALDTGEDREQINPTPTYRHRCLNPFLPFATQDHDPRNPSNQHSTNLSTAVGNCAAKLYATNPP</sequence>
<dbReference type="PROSITE" id="PS51257">
    <property type="entry name" value="PROKAR_LIPOPROTEIN"/>
    <property type="match status" value="1"/>
</dbReference>
<proteinExistence type="predicted"/>
<gene>
    <name evidence="2" type="ORF">L1049_021947</name>
</gene>
<evidence type="ECO:0000313" key="3">
    <source>
        <dbReference type="Proteomes" id="UP001415857"/>
    </source>
</evidence>
<protein>
    <submittedName>
        <fullName evidence="2">Uncharacterized protein</fullName>
    </submittedName>
</protein>
<organism evidence="2 3">
    <name type="scientific">Liquidambar formosana</name>
    <name type="common">Formosan gum</name>
    <dbReference type="NCBI Taxonomy" id="63359"/>
    <lineage>
        <taxon>Eukaryota</taxon>
        <taxon>Viridiplantae</taxon>
        <taxon>Streptophyta</taxon>
        <taxon>Embryophyta</taxon>
        <taxon>Tracheophyta</taxon>
        <taxon>Spermatophyta</taxon>
        <taxon>Magnoliopsida</taxon>
        <taxon>eudicotyledons</taxon>
        <taxon>Gunneridae</taxon>
        <taxon>Pentapetalae</taxon>
        <taxon>Saxifragales</taxon>
        <taxon>Altingiaceae</taxon>
        <taxon>Liquidambar</taxon>
    </lineage>
</organism>
<dbReference type="AlphaFoldDB" id="A0AAP0RDC9"/>
<dbReference type="EMBL" id="JBBPBK010000011">
    <property type="protein sequence ID" value="KAK9274696.1"/>
    <property type="molecule type" value="Genomic_DNA"/>
</dbReference>
<comment type="caution">
    <text evidence="2">The sequence shown here is derived from an EMBL/GenBank/DDBJ whole genome shotgun (WGS) entry which is preliminary data.</text>
</comment>
<evidence type="ECO:0000256" key="1">
    <source>
        <dbReference type="SAM" id="SignalP"/>
    </source>
</evidence>
<keyword evidence="3" id="KW-1185">Reference proteome</keyword>
<feature type="signal peptide" evidence="1">
    <location>
        <begin position="1"/>
        <end position="27"/>
    </location>
</feature>
<reference evidence="2 3" key="1">
    <citation type="journal article" date="2024" name="Plant J.">
        <title>Genome sequences and population genomics reveal climatic adaptation and genomic divergence between two closely related sweetgum species.</title>
        <authorList>
            <person name="Xu W.Q."/>
            <person name="Ren C.Q."/>
            <person name="Zhang X.Y."/>
            <person name="Comes H.P."/>
            <person name="Liu X.H."/>
            <person name="Li Y.G."/>
            <person name="Kettle C.J."/>
            <person name="Jalonen R."/>
            <person name="Gaisberger H."/>
            <person name="Ma Y.Z."/>
            <person name="Qiu Y.X."/>
        </authorList>
    </citation>
    <scope>NUCLEOTIDE SEQUENCE [LARGE SCALE GENOMIC DNA]</scope>
    <source>
        <strain evidence="2">Hangzhou</strain>
    </source>
</reference>
<dbReference type="Proteomes" id="UP001415857">
    <property type="component" value="Unassembled WGS sequence"/>
</dbReference>
<accession>A0AAP0RDC9</accession>